<sequence>MACTEETPEEINVDVLISEIKKRPVLYNKNAGEISKEAKSVLWCEIGQALFKRWNVYKFNIKLERVREAQAKWKTLKEMFIKHRLSPRLMNAAGRIKKKYRYFEKMEFLVPLLENENNNDIATISSTAAVAGQLANLPSTSSAGMEPPVAVPGSSDAVNDNPGSLPNPNGNQLQPVSVQLPDGDQLDLTSNPFNPNEMDDISYFSLMLVSMMRKLTEERKYYAQTEILRIMRQAHWLGQIPPDDDMEDVAPLRPPSPGGGFQPVRIPALLERNEGDIEMPNAAPAPRDEPQPGPSRINDDAPLAGHPFNRAQRAITILHSELVHPDPDSD</sequence>
<feature type="region of interest" description="Disordered" evidence="1">
    <location>
        <begin position="278"/>
        <end position="311"/>
    </location>
</feature>
<dbReference type="Proteomes" id="UP000322000">
    <property type="component" value="Chromosome 5"/>
</dbReference>
<dbReference type="SMART" id="SM00595">
    <property type="entry name" value="MADF"/>
    <property type="match status" value="1"/>
</dbReference>
<accession>A0A7E5VJ59</accession>
<evidence type="ECO:0000313" key="4">
    <source>
        <dbReference type="RefSeq" id="XP_026728334.1"/>
    </source>
</evidence>
<dbReference type="PROSITE" id="PS51029">
    <property type="entry name" value="MADF"/>
    <property type="match status" value="1"/>
</dbReference>
<reference evidence="4 5" key="1">
    <citation type="submission" date="2025-04" db="UniProtKB">
        <authorList>
            <consortium name="RefSeq"/>
        </authorList>
    </citation>
    <scope>IDENTIFICATION</scope>
</reference>
<name>A0A7E5VJ59_TRINI</name>
<dbReference type="PANTHER" id="PTHR12243">
    <property type="entry name" value="MADF DOMAIN TRANSCRIPTION FACTOR"/>
    <property type="match status" value="1"/>
</dbReference>
<evidence type="ECO:0000313" key="5">
    <source>
        <dbReference type="RefSeq" id="XP_026728335.1"/>
    </source>
</evidence>
<proteinExistence type="predicted"/>
<dbReference type="RefSeq" id="XP_026728334.1">
    <property type="nucleotide sequence ID" value="XM_026872533.1"/>
</dbReference>
<keyword evidence="3" id="KW-1185">Reference proteome</keyword>
<dbReference type="GeneID" id="113494266"/>
<dbReference type="GO" id="GO:0005667">
    <property type="term" value="C:transcription regulator complex"/>
    <property type="evidence" value="ECO:0007669"/>
    <property type="project" value="TreeGrafter"/>
</dbReference>
<evidence type="ECO:0000313" key="3">
    <source>
        <dbReference type="Proteomes" id="UP000322000"/>
    </source>
</evidence>
<feature type="region of interest" description="Disordered" evidence="1">
    <location>
        <begin position="140"/>
        <end position="194"/>
    </location>
</feature>
<dbReference type="InterPro" id="IPR006578">
    <property type="entry name" value="MADF-dom"/>
</dbReference>
<dbReference type="RefSeq" id="XP_026728335.1">
    <property type="nucleotide sequence ID" value="XM_026872534.1"/>
</dbReference>
<evidence type="ECO:0000256" key="1">
    <source>
        <dbReference type="SAM" id="MobiDB-lite"/>
    </source>
</evidence>
<evidence type="ECO:0000259" key="2">
    <source>
        <dbReference type="PROSITE" id="PS51029"/>
    </source>
</evidence>
<dbReference type="Pfam" id="PF10545">
    <property type="entry name" value="MADF_DNA_bdg"/>
    <property type="match status" value="1"/>
</dbReference>
<protein>
    <submittedName>
        <fullName evidence="4 5">Uncharacterized protein LOC113494266</fullName>
    </submittedName>
</protein>
<gene>
    <name evidence="4 5" type="primary">LOC113494266</name>
</gene>
<dbReference type="InterPro" id="IPR039353">
    <property type="entry name" value="TF_Adf1"/>
</dbReference>
<dbReference type="PANTHER" id="PTHR12243:SF67">
    <property type="entry name" value="COREPRESSOR OF PANGOLIN, ISOFORM A-RELATED"/>
    <property type="match status" value="1"/>
</dbReference>
<dbReference type="OrthoDB" id="8118596at2759"/>
<organism evidence="3 5">
    <name type="scientific">Trichoplusia ni</name>
    <name type="common">Cabbage looper</name>
    <dbReference type="NCBI Taxonomy" id="7111"/>
    <lineage>
        <taxon>Eukaryota</taxon>
        <taxon>Metazoa</taxon>
        <taxon>Ecdysozoa</taxon>
        <taxon>Arthropoda</taxon>
        <taxon>Hexapoda</taxon>
        <taxon>Insecta</taxon>
        <taxon>Pterygota</taxon>
        <taxon>Neoptera</taxon>
        <taxon>Endopterygota</taxon>
        <taxon>Lepidoptera</taxon>
        <taxon>Glossata</taxon>
        <taxon>Ditrysia</taxon>
        <taxon>Noctuoidea</taxon>
        <taxon>Noctuidae</taxon>
        <taxon>Plusiinae</taxon>
        <taxon>Trichoplusia</taxon>
    </lineage>
</organism>
<feature type="compositionally biased region" description="Polar residues" evidence="1">
    <location>
        <begin position="156"/>
        <end position="177"/>
    </location>
</feature>
<dbReference type="KEGG" id="tnl:113494266"/>
<dbReference type="GO" id="GO:0006357">
    <property type="term" value="P:regulation of transcription by RNA polymerase II"/>
    <property type="evidence" value="ECO:0007669"/>
    <property type="project" value="TreeGrafter"/>
</dbReference>
<dbReference type="GO" id="GO:0005634">
    <property type="term" value="C:nucleus"/>
    <property type="evidence" value="ECO:0007669"/>
    <property type="project" value="TreeGrafter"/>
</dbReference>
<feature type="domain" description="MADF" evidence="2">
    <location>
        <begin position="15"/>
        <end position="114"/>
    </location>
</feature>
<dbReference type="AlphaFoldDB" id="A0A7E5VJ59"/>